<comment type="caution">
    <text evidence="4">The sequence shown here is derived from an EMBL/GenBank/DDBJ whole genome shotgun (WGS) entry which is preliminary data.</text>
</comment>
<evidence type="ECO:0000259" key="3">
    <source>
        <dbReference type="Pfam" id="PF17853"/>
    </source>
</evidence>
<dbReference type="PANTHER" id="PTHR33744">
    <property type="entry name" value="CARBOHYDRATE DIACID REGULATOR"/>
    <property type="match status" value="1"/>
</dbReference>
<protein>
    <submittedName>
        <fullName evidence="4">Transcriptional regulator</fullName>
    </submittedName>
</protein>
<dbReference type="PANTHER" id="PTHR33744:SF1">
    <property type="entry name" value="DNA-BINDING TRANSCRIPTIONAL ACTIVATOR ADER"/>
    <property type="match status" value="1"/>
</dbReference>
<accession>A0A2A5ITV3</accession>
<dbReference type="InterPro" id="IPR025736">
    <property type="entry name" value="PucR_C-HTH_dom"/>
</dbReference>
<dbReference type="InterPro" id="IPR041522">
    <property type="entry name" value="CdaR_GGDEF"/>
</dbReference>
<evidence type="ECO:0000313" key="5">
    <source>
        <dbReference type="Proteomes" id="UP000228754"/>
    </source>
</evidence>
<dbReference type="AlphaFoldDB" id="A0A2A5ITV3"/>
<proteinExistence type="inferred from homology"/>
<feature type="domain" description="CdaR GGDEF-like" evidence="3">
    <location>
        <begin position="138"/>
        <end position="271"/>
    </location>
</feature>
<dbReference type="Pfam" id="PF13556">
    <property type="entry name" value="HTH_30"/>
    <property type="match status" value="1"/>
</dbReference>
<organism evidence="4 5">
    <name type="scientific">Bacillus pumilus</name>
    <name type="common">Bacillus mesentericus</name>
    <dbReference type="NCBI Taxonomy" id="1408"/>
    <lineage>
        <taxon>Bacteria</taxon>
        <taxon>Bacillati</taxon>
        <taxon>Bacillota</taxon>
        <taxon>Bacilli</taxon>
        <taxon>Bacillales</taxon>
        <taxon>Bacillaceae</taxon>
        <taxon>Bacillus</taxon>
    </lineage>
</organism>
<evidence type="ECO:0000259" key="2">
    <source>
        <dbReference type="Pfam" id="PF13556"/>
    </source>
</evidence>
<evidence type="ECO:0000313" key="4">
    <source>
        <dbReference type="EMBL" id="PCK20151.1"/>
    </source>
</evidence>
<evidence type="ECO:0000256" key="1">
    <source>
        <dbReference type="ARBA" id="ARBA00006754"/>
    </source>
</evidence>
<feature type="domain" description="PucR C-terminal helix-turn-helix" evidence="2">
    <location>
        <begin position="322"/>
        <end position="380"/>
    </location>
</feature>
<dbReference type="Gene3D" id="1.10.10.2840">
    <property type="entry name" value="PucR C-terminal helix-turn-helix domain"/>
    <property type="match status" value="1"/>
</dbReference>
<name>A0A2A5ITV3_BACPU</name>
<dbReference type="InterPro" id="IPR051448">
    <property type="entry name" value="CdaR-like_regulators"/>
</dbReference>
<dbReference type="Proteomes" id="UP000228754">
    <property type="component" value="Unassembled WGS sequence"/>
</dbReference>
<gene>
    <name evidence="4" type="ORF">CEY02_14940</name>
</gene>
<dbReference type="Pfam" id="PF17853">
    <property type="entry name" value="GGDEF_2"/>
    <property type="match status" value="1"/>
</dbReference>
<reference evidence="4 5" key="1">
    <citation type="submission" date="2017-06" db="EMBL/GenBank/DDBJ databases">
        <title>Draft Genome Sequence of Bacillus sp Strain 36R Isolated from saline sediment at Atanasia, Sonora, Mexico.</title>
        <authorList>
            <person name="Sanchez Diaz R."/>
            <person name="Quiroz Macias M.E."/>
            <person name="Ibarra Gamez J.C."/>
            <person name="Enciso Ibarra J."/>
            <person name="Gomez Gil B."/>
            <person name="Galaviz Silva L."/>
        </authorList>
    </citation>
    <scope>NUCLEOTIDE SEQUENCE [LARGE SCALE GENOMIC DNA]</scope>
    <source>
        <strain evidence="4 5">36R_ATNSAL</strain>
    </source>
</reference>
<dbReference type="OrthoDB" id="142218at2"/>
<sequence length="391" mass="44994">MNIVDHHFEEVQKMARSIQKPVFLINQHGRILYTSHPMMTSLEFPILRFFQSTTNLYLSMVHSKQTFSVFPIYIHEQKCDYLVIPSFIDPQDKGLSMMIEQVANDMSIARMKHHAIKQFTQRARNEWFRRWIEGAISSPQDVTRLAQTFGLSSGISYLCIVCKLDHDSSASTCYIQQQIVLDQVIDLLESALPSCPFPAFLFVKGDMGILLMEETGSWSETSDMLLSFLKQMQLLVKQHVKGTISFGVSLTGHPIADLPKGYTEALDALQAGHLSSRHEYIQFYQAKDVSDLLKLIPKIDLVTFHQLHLHPLYEPSQVDQSLLHTLSVYVETHCHISETAKRLYVHRNTVIYRLEKCEELLRISLKDPDTTLRIRLALRIQKLLKLSPYSC</sequence>
<comment type="similarity">
    <text evidence="1">Belongs to the CdaR family.</text>
</comment>
<dbReference type="EMBL" id="NKHG01000105">
    <property type="protein sequence ID" value="PCK20151.1"/>
    <property type="molecule type" value="Genomic_DNA"/>
</dbReference>
<dbReference type="InterPro" id="IPR042070">
    <property type="entry name" value="PucR_C-HTH_sf"/>
</dbReference>